<organism evidence="1 2">
    <name type="scientific">Actinorhabdospora filicis</name>
    <dbReference type="NCBI Taxonomy" id="1785913"/>
    <lineage>
        <taxon>Bacteria</taxon>
        <taxon>Bacillati</taxon>
        <taxon>Actinomycetota</taxon>
        <taxon>Actinomycetes</taxon>
        <taxon>Micromonosporales</taxon>
        <taxon>Micromonosporaceae</taxon>
        <taxon>Actinorhabdospora</taxon>
    </lineage>
</organism>
<comment type="caution">
    <text evidence="1">The sequence shown here is derived from an EMBL/GenBank/DDBJ whole genome shotgun (WGS) entry which is preliminary data.</text>
</comment>
<protein>
    <submittedName>
        <fullName evidence="1">Uncharacterized protein</fullName>
    </submittedName>
</protein>
<keyword evidence="2" id="KW-1185">Reference proteome</keyword>
<accession>A0A9W6SM36</accession>
<name>A0A9W6SM36_9ACTN</name>
<proteinExistence type="predicted"/>
<evidence type="ECO:0000313" key="2">
    <source>
        <dbReference type="Proteomes" id="UP001165079"/>
    </source>
</evidence>
<dbReference type="AlphaFoldDB" id="A0A9W6SM36"/>
<evidence type="ECO:0000313" key="1">
    <source>
        <dbReference type="EMBL" id="GLZ78294.1"/>
    </source>
</evidence>
<dbReference type="Proteomes" id="UP001165079">
    <property type="component" value="Unassembled WGS sequence"/>
</dbReference>
<reference evidence="1" key="1">
    <citation type="submission" date="2023-03" db="EMBL/GenBank/DDBJ databases">
        <title>Actinorhabdospora filicis NBRC 111898.</title>
        <authorList>
            <person name="Ichikawa N."/>
            <person name="Sato H."/>
            <person name="Tonouchi N."/>
        </authorList>
    </citation>
    <scope>NUCLEOTIDE SEQUENCE</scope>
    <source>
        <strain evidence="1">NBRC 111898</strain>
    </source>
</reference>
<dbReference type="EMBL" id="BSTX01000002">
    <property type="protein sequence ID" value="GLZ78294.1"/>
    <property type="molecule type" value="Genomic_DNA"/>
</dbReference>
<dbReference type="InterPro" id="IPR038152">
    <property type="entry name" value="Carbam_trans_C_sf"/>
</dbReference>
<sequence>MLREFDERTGQPLVVNTAFGGGSRTDAIEHALECLQTGPIDLLAIGPFTVHRR</sequence>
<gene>
    <name evidence="1" type="ORF">Afil01_31010</name>
</gene>
<dbReference type="Gene3D" id="3.90.870.20">
    <property type="entry name" value="Carbamoyltransferase, C-terminal domain"/>
    <property type="match status" value="1"/>
</dbReference>